<dbReference type="SUPFAM" id="SSF48371">
    <property type="entry name" value="ARM repeat"/>
    <property type="match status" value="1"/>
</dbReference>
<keyword evidence="4" id="KW-0677">Repeat</keyword>
<accession>A0AAD5RR96</accession>
<dbReference type="GO" id="GO:0000774">
    <property type="term" value="F:adenyl-nucleotide exchange factor activity"/>
    <property type="evidence" value="ECO:0007669"/>
    <property type="project" value="TreeGrafter"/>
</dbReference>
<feature type="region of interest" description="Disordered" evidence="7">
    <location>
        <begin position="17"/>
        <end position="69"/>
    </location>
</feature>
<dbReference type="InterPro" id="IPR013918">
    <property type="entry name" value="Nucleotide_exch_fac_Fes1"/>
</dbReference>
<comment type="function">
    <text evidence="6">Functions as a nucleotide exchange factor (NEF) for Hsp70 chaperones which accelerates the release of ADP. Required for fully efficient Hsp70-mediated folding of proteins.</text>
</comment>
<dbReference type="InterPro" id="IPR016024">
    <property type="entry name" value="ARM-type_fold"/>
</dbReference>
<feature type="domain" description="Nucleotide exchange factor Fes1" evidence="8">
    <location>
        <begin position="6"/>
        <end position="126"/>
    </location>
</feature>
<evidence type="ECO:0000313" key="9">
    <source>
        <dbReference type="EMBL" id="KAJ2902396.1"/>
    </source>
</evidence>
<evidence type="ECO:0000256" key="5">
    <source>
        <dbReference type="ARBA" id="ARBA00022845"/>
    </source>
</evidence>
<dbReference type="Proteomes" id="UP001201980">
    <property type="component" value="Unassembled WGS sequence"/>
</dbReference>
<organism evidence="9 10">
    <name type="scientific">Zalerion maritima</name>
    <dbReference type="NCBI Taxonomy" id="339359"/>
    <lineage>
        <taxon>Eukaryota</taxon>
        <taxon>Fungi</taxon>
        <taxon>Dikarya</taxon>
        <taxon>Ascomycota</taxon>
        <taxon>Pezizomycotina</taxon>
        <taxon>Sordariomycetes</taxon>
        <taxon>Lulworthiomycetidae</taxon>
        <taxon>Lulworthiales</taxon>
        <taxon>Lulworthiaceae</taxon>
        <taxon>Zalerion</taxon>
    </lineage>
</organism>
<comment type="subcellular location">
    <subcellularLocation>
        <location evidence="1">Cytoplasm</location>
    </subcellularLocation>
</comment>
<dbReference type="InterPro" id="IPR011989">
    <property type="entry name" value="ARM-like"/>
</dbReference>
<keyword evidence="5" id="KW-0810">Translation regulation</keyword>
<name>A0AAD5RR96_9PEZI</name>
<proteinExistence type="inferred from homology"/>
<dbReference type="GO" id="GO:0006417">
    <property type="term" value="P:regulation of translation"/>
    <property type="evidence" value="ECO:0007669"/>
    <property type="project" value="UniProtKB-KW"/>
</dbReference>
<evidence type="ECO:0000256" key="6">
    <source>
        <dbReference type="ARBA" id="ARBA00024912"/>
    </source>
</evidence>
<evidence type="ECO:0000256" key="7">
    <source>
        <dbReference type="SAM" id="MobiDB-lite"/>
    </source>
</evidence>
<evidence type="ECO:0000313" key="10">
    <source>
        <dbReference type="Proteomes" id="UP001201980"/>
    </source>
</evidence>
<sequence>MGDRNLNELLKWSLANSTPAANSSTENDDSNTTTTSAATTNDPNTTAVTIKGDSSGAAPPGATGGGGSRGLPADALAALFGGPSEAELMQESMAAIVSPKISLENKLVAFDNFEQLVESVDNANLLAKLGLWTPLLEQLGNKDAGLRKMAAWCVGTAVQNNEQCQERLLAVGGVEKLCSVATAEEEKKDVRKKAVYALSSAVRNYQPAMDVVAKELEKMGKHPVGKQVDAADMEAVDGVLGTLREEANAAAA</sequence>
<protein>
    <submittedName>
        <fullName evidence="9">Hsp70 nucleotide exchange factor fes1</fullName>
    </submittedName>
</protein>
<dbReference type="InterPro" id="IPR050693">
    <property type="entry name" value="Hsp70_NEF-Inhibitors"/>
</dbReference>
<evidence type="ECO:0000256" key="4">
    <source>
        <dbReference type="ARBA" id="ARBA00022737"/>
    </source>
</evidence>
<feature type="compositionally biased region" description="Low complexity" evidence="7">
    <location>
        <begin position="20"/>
        <end position="61"/>
    </location>
</feature>
<dbReference type="PANTHER" id="PTHR19316:SF18">
    <property type="entry name" value="HSP70-BINDING PROTEIN 1"/>
    <property type="match status" value="1"/>
</dbReference>
<gene>
    <name evidence="9" type="ORF">MKZ38_000642</name>
</gene>
<dbReference type="Pfam" id="PF08609">
    <property type="entry name" value="Fes1"/>
    <property type="match status" value="1"/>
</dbReference>
<dbReference type="FunFam" id="1.25.10.10:FF:000434">
    <property type="entry name" value="Hsp70 nucleotide exchange factor fes1"/>
    <property type="match status" value="1"/>
</dbReference>
<reference evidence="9" key="1">
    <citation type="submission" date="2022-07" db="EMBL/GenBank/DDBJ databases">
        <title>Draft genome sequence of Zalerion maritima ATCC 34329, a (micro)plastics degrading marine fungus.</title>
        <authorList>
            <person name="Paco A."/>
            <person name="Goncalves M.F.M."/>
            <person name="Rocha-Santos T.A.P."/>
            <person name="Alves A."/>
        </authorList>
    </citation>
    <scope>NUCLEOTIDE SEQUENCE</scope>
    <source>
        <strain evidence="9">ATCC 34329</strain>
    </source>
</reference>
<dbReference type="GO" id="GO:0005783">
    <property type="term" value="C:endoplasmic reticulum"/>
    <property type="evidence" value="ECO:0007669"/>
    <property type="project" value="TreeGrafter"/>
</dbReference>
<evidence type="ECO:0000259" key="8">
    <source>
        <dbReference type="Pfam" id="PF08609"/>
    </source>
</evidence>
<dbReference type="Gene3D" id="1.25.10.10">
    <property type="entry name" value="Leucine-rich Repeat Variant"/>
    <property type="match status" value="1"/>
</dbReference>
<keyword evidence="3" id="KW-0963">Cytoplasm</keyword>
<dbReference type="AlphaFoldDB" id="A0AAD5RR96"/>
<dbReference type="EMBL" id="JAKWBI020000114">
    <property type="protein sequence ID" value="KAJ2902396.1"/>
    <property type="molecule type" value="Genomic_DNA"/>
</dbReference>
<comment type="similarity">
    <text evidence="2">Belongs to the FES1 family.</text>
</comment>
<evidence type="ECO:0000256" key="1">
    <source>
        <dbReference type="ARBA" id="ARBA00004496"/>
    </source>
</evidence>
<keyword evidence="10" id="KW-1185">Reference proteome</keyword>
<evidence type="ECO:0000256" key="2">
    <source>
        <dbReference type="ARBA" id="ARBA00011045"/>
    </source>
</evidence>
<comment type="caution">
    <text evidence="9">The sequence shown here is derived from an EMBL/GenBank/DDBJ whole genome shotgun (WGS) entry which is preliminary data.</text>
</comment>
<dbReference type="PANTHER" id="PTHR19316">
    <property type="entry name" value="PROTEIN FOLDING REGULATOR"/>
    <property type="match status" value="1"/>
</dbReference>
<evidence type="ECO:0000256" key="3">
    <source>
        <dbReference type="ARBA" id="ARBA00022490"/>
    </source>
</evidence>